<evidence type="ECO:0000313" key="2">
    <source>
        <dbReference type="Proteomes" id="UP000433493"/>
    </source>
</evidence>
<dbReference type="OrthoDB" id="158614at2"/>
<sequence>MPTVLALHAATADVPLLTGGTIARLTAEGRRVVIVTLTGEAPTAIAQQLGAARAETLGYELALEAESKVPAVEATERIRELLADEEIDLILSYDKIGVVHEPTHVRVHEIGNALAEQLGAPTVEAALTKELINKGAGVAKTLRKTVSFSEEQLAQFVSKSDLAYDIPAKKAFDTKWDAMKAAGGGADRFSQLLARGMQFPKLVVGSLFQHEYFAAGQGQAPEWFTSLAK</sequence>
<dbReference type="RefSeq" id="WP_158051054.1">
    <property type="nucleotide sequence ID" value="NZ_WBKB01000001.1"/>
</dbReference>
<dbReference type="EMBL" id="WBKB01000001">
    <property type="protein sequence ID" value="KAB1645044.1"/>
    <property type="molecule type" value="Genomic_DNA"/>
</dbReference>
<proteinExistence type="predicted"/>
<protein>
    <recommendedName>
        <fullName evidence="3">PIG-L family deacetylase</fullName>
    </recommendedName>
</protein>
<dbReference type="InterPro" id="IPR024078">
    <property type="entry name" value="LmbE-like_dom_sf"/>
</dbReference>
<gene>
    <name evidence="1" type="ORF">F8O05_01970</name>
</gene>
<dbReference type="AlphaFoldDB" id="A0A7J5BFN7"/>
<reference evidence="1 2" key="1">
    <citation type="submission" date="2019-09" db="EMBL/GenBank/DDBJ databases">
        <title>Phylogeny of genus Pseudoclavibacter and closely related genus.</title>
        <authorList>
            <person name="Li Y."/>
        </authorList>
    </citation>
    <scope>NUCLEOTIDE SEQUENCE [LARGE SCALE GENOMIC DNA]</scope>
    <source>
        <strain evidence="1 2">KCTC 13959</strain>
    </source>
</reference>
<evidence type="ECO:0008006" key="3">
    <source>
        <dbReference type="Google" id="ProtNLM"/>
    </source>
</evidence>
<comment type="caution">
    <text evidence="1">The sequence shown here is derived from an EMBL/GenBank/DDBJ whole genome shotgun (WGS) entry which is preliminary data.</text>
</comment>
<dbReference type="Proteomes" id="UP000433493">
    <property type="component" value="Unassembled WGS sequence"/>
</dbReference>
<dbReference type="SUPFAM" id="SSF102588">
    <property type="entry name" value="LmbE-like"/>
    <property type="match status" value="1"/>
</dbReference>
<dbReference type="Gene3D" id="3.40.50.10320">
    <property type="entry name" value="LmbE-like"/>
    <property type="match status" value="1"/>
</dbReference>
<name>A0A7J5BFN7_9MICO</name>
<organism evidence="1 2">
    <name type="scientific">Gulosibacter chungangensis</name>
    <dbReference type="NCBI Taxonomy" id="979746"/>
    <lineage>
        <taxon>Bacteria</taxon>
        <taxon>Bacillati</taxon>
        <taxon>Actinomycetota</taxon>
        <taxon>Actinomycetes</taxon>
        <taxon>Micrococcales</taxon>
        <taxon>Microbacteriaceae</taxon>
        <taxon>Gulosibacter</taxon>
    </lineage>
</organism>
<evidence type="ECO:0000313" key="1">
    <source>
        <dbReference type="EMBL" id="KAB1645044.1"/>
    </source>
</evidence>
<accession>A0A7J5BFN7</accession>
<keyword evidence="2" id="KW-1185">Reference proteome</keyword>